<gene>
    <name evidence="1" type="ordered locus">AFE_1312</name>
</gene>
<sequence length="55" mass="5809">MGFVVCLVAAENLRDGLVGDSGKDYGIFLVHDASPVKMGGMPVLPMTGSRQESVR</sequence>
<dbReference type="Proteomes" id="UP000001362">
    <property type="component" value="Chromosome"/>
</dbReference>
<accession>B7J9B7</accession>
<dbReference type="HOGENOM" id="CLU_3021309_0_0_6"/>
<evidence type="ECO:0000313" key="2">
    <source>
        <dbReference type="Proteomes" id="UP000001362"/>
    </source>
</evidence>
<dbReference type="AlphaFoldDB" id="B7J9B7"/>
<keyword evidence="2" id="KW-1185">Reference proteome</keyword>
<evidence type="ECO:0000313" key="1">
    <source>
        <dbReference type="EMBL" id="ACK78120.1"/>
    </source>
</evidence>
<dbReference type="KEGG" id="afr:AFE_1312"/>
<proteinExistence type="predicted"/>
<organism evidence="1 2">
    <name type="scientific">Acidithiobacillus ferrooxidans (strain ATCC 23270 / DSM 14882 / CIP 104768 / NCIMB 8455)</name>
    <name type="common">Ferrobacillus ferrooxidans (strain ATCC 23270)</name>
    <dbReference type="NCBI Taxonomy" id="243159"/>
    <lineage>
        <taxon>Bacteria</taxon>
        <taxon>Pseudomonadati</taxon>
        <taxon>Pseudomonadota</taxon>
        <taxon>Acidithiobacillia</taxon>
        <taxon>Acidithiobacillales</taxon>
        <taxon>Acidithiobacillaceae</taxon>
        <taxon>Acidithiobacillus</taxon>
    </lineage>
</organism>
<dbReference type="EMBL" id="CP001219">
    <property type="protein sequence ID" value="ACK78120.1"/>
    <property type="molecule type" value="Genomic_DNA"/>
</dbReference>
<dbReference type="PaxDb" id="243159-AFE_1312"/>
<reference evidence="1 2" key="1">
    <citation type="journal article" date="2008" name="BMC Genomics">
        <title>Acidithiobacillus ferrooxidans metabolism: from genome sequence to industrial applications.</title>
        <authorList>
            <person name="Valdes J."/>
            <person name="Pedroso I."/>
            <person name="Quatrini R."/>
            <person name="Dodson R.J."/>
            <person name="Tettelin H."/>
            <person name="Blake R.II."/>
            <person name="Eisen J.A."/>
            <person name="Holmes D.S."/>
        </authorList>
    </citation>
    <scope>NUCLEOTIDE SEQUENCE [LARGE SCALE GENOMIC DNA]</scope>
    <source>
        <strain evidence="2">ATCC 23270 / DSM 14882 / CIP 104768 / NCIMB 8455</strain>
    </source>
</reference>
<name>B7J9B7_ACIF2</name>
<protein>
    <submittedName>
        <fullName evidence="1">Uncharacterized protein</fullName>
    </submittedName>
</protein>